<evidence type="ECO:0000313" key="2">
    <source>
        <dbReference type="EMBL" id="QYY43585.1"/>
    </source>
</evidence>
<evidence type="ECO:0000313" key="4">
    <source>
        <dbReference type="Proteomes" id="UP000198956"/>
    </source>
</evidence>
<name>A0A1G7YKF6_ANETH</name>
<keyword evidence="5" id="KW-1185">Reference proteome</keyword>
<dbReference type="Gene3D" id="3.30.1490.480">
    <property type="entry name" value="Endolytic murein transglycosylase"/>
    <property type="match status" value="1"/>
</dbReference>
<evidence type="ECO:0000313" key="3">
    <source>
        <dbReference type="EMBL" id="SDG96729.1"/>
    </source>
</evidence>
<keyword evidence="1" id="KW-0812">Transmembrane</keyword>
<reference evidence="3 4" key="1">
    <citation type="submission" date="2016-10" db="EMBL/GenBank/DDBJ databases">
        <authorList>
            <person name="de Groot N.N."/>
        </authorList>
    </citation>
    <scope>NUCLEOTIDE SEQUENCE [LARGE SCALE GENOMIC DNA]</scope>
    <source>
        <strain evidence="3 4">L 420-91</strain>
    </source>
</reference>
<dbReference type="RefSeq" id="WP_057899573.1">
    <property type="nucleotide sequence ID" value="NZ_CP080764.1"/>
</dbReference>
<protein>
    <recommendedName>
        <fullName evidence="6">YceG-like family protein</fullName>
    </recommendedName>
</protein>
<dbReference type="EMBL" id="CP080764">
    <property type="protein sequence ID" value="QYY43585.1"/>
    <property type="molecule type" value="Genomic_DNA"/>
</dbReference>
<dbReference type="AlphaFoldDB" id="A0A1G7YKF6"/>
<dbReference type="EMBL" id="FNDE01000007">
    <property type="protein sequence ID" value="SDG96729.1"/>
    <property type="molecule type" value="Genomic_DNA"/>
</dbReference>
<gene>
    <name evidence="2" type="ORF">K3F53_05005</name>
    <name evidence="3" type="ORF">SAMN04489735_100718</name>
</gene>
<evidence type="ECO:0000256" key="1">
    <source>
        <dbReference type="SAM" id="Phobius"/>
    </source>
</evidence>
<organism evidence="3 4">
    <name type="scientific">Aneurinibacillus thermoaerophilus</name>
    <dbReference type="NCBI Taxonomy" id="143495"/>
    <lineage>
        <taxon>Bacteria</taxon>
        <taxon>Bacillati</taxon>
        <taxon>Bacillota</taxon>
        <taxon>Bacilli</taxon>
        <taxon>Bacillales</taxon>
        <taxon>Paenibacillaceae</taxon>
        <taxon>Aneurinibacillus group</taxon>
        <taxon>Aneurinibacillus</taxon>
    </lineage>
</organism>
<proteinExistence type="predicted"/>
<keyword evidence="1" id="KW-1133">Transmembrane helix</keyword>
<reference evidence="2 5" key="2">
    <citation type="submission" date="2021-08" db="EMBL/GenBank/DDBJ databases">
        <title>Complete genome sequence of the strain Aneurinibacillus thermoaerophilus CCM 8960.</title>
        <authorList>
            <person name="Musilova J."/>
            <person name="Kourilova X."/>
            <person name="Pernicova I."/>
            <person name="Bezdicek M."/>
            <person name="Lengerova M."/>
            <person name="Obruca S."/>
            <person name="Sedlar K."/>
        </authorList>
    </citation>
    <scope>NUCLEOTIDE SEQUENCE [LARGE SCALE GENOMIC DNA]</scope>
    <source>
        <strain evidence="2 5">CCM 8960</strain>
    </source>
</reference>
<accession>A0A1G7YKF6</accession>
<sequence>MLKLQVNKNSLRGFAAGVLFSTAVLSFVYYSESPEKAASVQAENVERKDPATQPIKAIEMPKAATSIPKQTQPEPKVYTYRLVIEKGMSPEKVAEILEKAHIIPDRKLLNKYLNDTGLMGLVRYGTYDLNSNMKIPEIAKIITTPKAE</sequence>
<evidence type="ECO:0000313" key="5">
    <source>
        <dbReference type="Proteomes" id="UP000826616"/>
    </source>
</evidence>
<dbReference type="Proteomes" id="UP000826616">
    <property type="component" value="Chromosome"/>
</dbReference>
<dbReference type="GeneID" id="97140719"/>
<keyword evidence="1" id="KW-0472">Membrane</keyword>
<dbReference type="Proteomes" id="UP000198956">
    <property type="component" value="Unassembled WGS sequence"/>
</dbReference>
<feature type="transmembrane region" description="Helical" evidence="1">
    <location>
        <begin position="12"/>
        <end position="30"/>
    </location>
</feature>
<dbReference type="OrthoDB" id="2138957at2"/>
<evidence type="ECO:0008006" key="6">
    <source>
        <dbReference type="Google" id="ProtNLM"/>
    </source>
</evidence>